<feature type="domain" description="Major facilitator superfamily (MFS) profile" evidence="8">
    <location>
        <begin position="17"/>
        <end position="462"/>
    </location>
</feature>
<evidence type="ECO:0000259" key="8">
    <source>
        <dbReference type="PROSITE" id="PS50850"/>
    </source>
</evidence>
<dbReference type="InterPro" id="IPR020846">
    <property type="entry name" value="MFS_dom"/>
</dbReference>
<feature type="transmembrane region" description="Helical" evidence="7">
    <location>
        <begin position="371"/>
        <end position="395"/>
    </location>
</feature>
<organism evidence="9 10">
    <name type="scientific">Aspergillus nomiae NRRL (strain ATCC 15546 / NRRL 13137 / CBS 260.88 / M93)</name>
    <dbReference type="NCBI Taxonomy" id="1509407"/>
    <lineage>
        <taxon>Eukaryota</taxon>
        <taxon>Fungi</taxon>
        <taxon>Dikarya</taxon>
        <taxon>Ascomycota</taxon>
        <taxon>Pezizomycotina</taxon>
        <taxon>Eurotiomycetes</taxon>
        <taxon>Eurotiomycetidae</taxon>
        <taxon>Eurotiales</taxon>
        <taxon>Aspergillaceae</taxon>
        <taxon>Aspergillus</taxon>
        <taxon>Aspergillus subgen. Circumdati</taxon>
    </lineage>
</organism>
<feature type="transmembrane region" description="Helical" evidence="7">
    <location>
        <begin position="315"/>
        <end position="333"/>
    </location>
</feature>
<evidence type="ECO:0000256" key="3">
    <source>
        <dbReference type="ARBA" id="ARBA00022448"/>
    </source>
</evidence>
<dbReference type="PROSITE" id="PS00216">
    <property type="entry name" value="SUGAR_TRANSPORT_1"/>
    <property type="match status" value="1"/>
</dbReference>
<dbReference type="GO" id="GO:0005351">
    <property type="term" value="F:carbohydrate:proton symporter activity"/>
    <property type="evidence" value="ECO:0007669"/>
    <property type="project" value="TreeGrafter"/>
</dbReference>
<dbReference type="InterPro" id="IPR005829">
    <property type="entry name" value="Sugar_transporter_CS"/>
</dbReference>
<keyword evidence="10" id="KW-1185">Reference proteome</keyword>
<feature type="transmembrane region" description="Helical" evidence="7">
    <location>
        <begin position="192"/>
        <end position="209"/>
    </location>
</feature>
<comment type="caution">
    <text evidence="9">The sequence shown here is derived from an EMBL/GenBank/DDBJ whole genome shotgun (WGS) entry which is preliminary data.</text>
</comment>
<comment type="subcellular location">
    <subcellularLocation>
        <location evidence="1">Membrane</location>
        <topology evidence="1">Multi-pass membrane protein</topology>
    </subcellularLocation>
</comment>
<dbReference type="Gene3D" id="1.20.1250.20">
    <property type="entry name" value="MFS general substrate transporter like domains"/>
    <property type="match status" value="1"/>
</dbReference>
<evidence type="ECO:0000313" key="10">
    <source>
        <dbReference type="Proteomes" id="UP000037505"/>
    </source>
</evidence>
<dbReference type="AlphaFoldDB" id="A0A0L1J7R5"/>
<evidence type="ECO:0000256" key="2">
    <source>
        <dbReference type="ARBA" id="ARBA00010992"/>
    </source>
</evidence>
<accession>A0A0L1J7R5</accession>
<evidence type="ECO:0000256" key="5">
    <source>
        <dbReference type="ARBA" id="ARBA00022989"/>
    </source>
</evidence>
<dbReference type="PRINTS" id="PR00171">
    <property type="entry name" value="SUGRTRNSPORT"/>
</dbReference>
<dbReference type="Gene3D" id="2.60.120.1160">
    <property type="match status" value="1"/>
</dbReference>
<feature type="transmembrane region" description="Helical" evidence="7">
    <location>
        <begin position="345"/>
        <end position="365"/>
    </location>
</feature>
<dbReference type="InterPro" id="IPR041524">
    <property type="entry name" value="GH131_N"/>
</dbReference>
<gene>
    <name evidence="9" type="ORF">ANOM_003737</name>
</gene>
<feature type="transmembrane region" description="Helical" evidence="7">
    <location>
        <begin position="407"/>
        <end position="425"/>
    </location>
</feature>
<evidence type="ECO:0000256" key="4">
    <source>
        <dbReference type="ARBA" id="ARBA00022692"/>
    </source>
</evidence>
<dbReference type="InterPro" id="IPR003663">
    <property type="entry name" value="Sugar/inositol_transpt"/>
</dbReference>
<evidence type="ECO:0000256" key="7">
    <source>
        <dbReference type="SAM" id="Phobius"/>
    </source>
</evidence>
<dbReference type="InterPro" id="IPR005828">
    <property type="entry name" value="MFS_sugar_transport-like"/>
</dbReference>
<evidence type="ECO:0000256" key="6">
    <source>
        <dbReference type="ARBA" id="ARBA00023136"/>
    </source>
</evidence>
<dbReference type="RefSeq" id="XP_015408779.1">
    <property type="nucleotide sequence ID" value="XM_015548994.1"/>
</dbReference>
<dbReference type="SUPFAM" id="SSF103473">
    <property type="entry name" value="MFS general substrate transporter"/>
    <property type="match status" value="1"/>
</dbReference>
<feature type="transmembrane region" description="Helical" evidence="7">
    <location>
        <begin position="123"/>
        <end position="145"/>
    </location>
</feature>
<proteinExistence type="inferred from homology"/>
<dbReference type="EMBL" id="JNOM01000068">
    <property type="protein sequence ID" value="KNG87856.1"/>
    <property type="molecule type" value="Genomic_DNA"/>
</dbReference>
<feature type="transmembrane region" description="Helical" evidence="7">
    <location>
        <begin position="272"/>
        <end position="295"/>
    </location>
</feature>
<dbReference type="OrthoDB" id="6612291at2759"/>
<dbReference type="Proteomes" id="UP000037505">
    <property type="component" value="Unassembled WGS sequence"/>
</dbReference>
<protein>
    <recommendedName>
        <fullName evidence="8">Major facilitator superfamily (MFS) profile domain-containing protein</fullName>
    </recommendedName>
</protein>
<feature type="transmembrane region" description="Helical" evidence="7">
    <location>
        <begin position="157"/>
        <end position="180"/>
    </location>
</feature>
<dbReference type="NCBIfam" id="TIGR00879">
    <property type="entry name" value="SP"/>
    <property type="match status" value="1"/>
</dbReference>
<dbReference type="InterPro" id="IPR036259">
    <property type="entry name" value="MFS_trans_sf"/>
</dbReference>
<feature type="transmembrane region" description="Helical" evidence="7">
    <location>
        <begin position="437"/>
        <end position="458"/>
    </location>
</feature>
<feature type="transmembrane region" description="Helical" evidence="7">
    <location>
        <begin position="72"/>
        <end position="91"/>
    </location>
</feature>
<keyword evidence="3" id="KW-0813">Transport</keyword>
<dbReference type="GeneID" id="26805541"/>
<feature type="transmembrane region" description="Helical" evidence="7">
    <location>
        <begin position="12"/>
        <end position="31"/>
    </location>
</feature>
<dbReference type="Pfam" id="PF00083">
    <property type="entry name" value="Sugar_tr"/>
    <property type="match status" value="1"/>
</dbReference>
<keyword evidence="6 7" id="KW-0472">Membrane</keyword>
<comment type="similarity">
    <text evidence="2">Belongs to the major facilitator superfamily. Sugar transporter (TC 2.A.1.1) family.</text>
</comment>
<dbReference type="PANTHER" id="PTHR48022">
    <property type="entry name" value="PLASTIDIC GLUCOSE TRANSPORTER 4"/>
    <property type="match status" value="1"/>
</dbReference>
<keyword evidence="5 7" id="KW-1133">Transmembrane helix</keyword>
<reference evidence="9 10" key="1">
    <citation type="submission" date="2014-06" db="EMBL/GenBank/DDBJ databases">
        <title>The Genome of the Aflatoxigenic Filamentous Fungus Aspergillus nomius.</title>
        <authorList>
            <person name="Moore M.G."/>
            <person name="Shannon B.M."/>
            <person name="Brian M.M."/>
        </authorList>
    </citation>
    <scope>NUCLEOTIDE SEQUENCE [LARGE SCALE GENOMIC DNA]</scope>
    <source>
        <strain evidence="9 10">NRRL 13137</strain>
    </source>
</reference>
<feature type="transmembrane region" description="Helical" evidence="7">
    <location>
        <begin position="98"/>
        <end position="117"/>
    </location>
</feature>
<dbReference type="PANTHER" id="PTHR48022:SF45">
    <property type="entry name" value="MAJOR FACILITATOR SUPERFAMILY (MFS) PROFILE DOMAIN-CONTAINING PROTEIN-RELATED"/>
    <property type="match status" value="1"/>
</dbReference>
<sequence>MQPYFGLRGALLNRAIIWLVVCPAFVCYGYNQGVTGGLLTLASFARQFPQMNTLTTEGAEQHYNSTIQGTVVALYTVGGIFGSLSCIYLGDLLGRRRVIFITSFISLVGAVLMATSFQMAQFIVARLVLGVGTGGYVATVPVWQAEISQAKKRGAHVATDGIFIGAGIAISLWIDFGFYFVDGNSVSWRFPLAFQVVLSVAVMIFITIFPESPRWLVKKGRREEAREILAALADQDPHSESINTALADIERSLAISGSGSWKDMLTMGEQRLFHRTILAATGQMFQQMCGINLITFYATTIFEQYLGLNPLQSRILAASMTLTQPLGGFLAFFTIDRLGRRPLMLWSAAGMSISMAILGGTTSVTDNTGTLVTAVVFLFVFEFIFTVGYSGLTFLYATEVAPLQLRAAISAVSTAAVWTFNFLLAEVTPVGFNTISYRYYIIFAVLNAAIVPVVYFFFPETNGRTLEEIDEIFLQSKTVFDPPRLARTLPKMHIAQDVEPEAGNESGDSVVKDKIASLNQSETHPETLYKEGSAQHYKFLSRRPMICIPQYQDTSFTLYTMKSFLFLIPLAHAGEVVWDGFFNSSFTIDQLDQWSWSNQVGPYQWYIHGSEATTNYLEVSADFKNPADKSDEKGIRISIDDTSSWNGQTMMRSELIPQTDADLGSGTLFYHFSLQTKEENAPNVALEHQIAFFESHFTELKYGGDEKTLRWLTDGKSQWSTDLVAGTWYNFAYEIDFSAKTVGLWTSTGAEALTKVVEPVSAATQTDSKDWHVGELRLDNGQKGGKEDWFWSGVYIEKGEITTAIAGPAA</sequence>
<evidence type="ECO:0000313" key="9">
    <source>
        <dbReference type="EMBL" id="KNG87856.1"/>
    </source>
</evidence>
<dbReference type="PROSITE" id="PS50850">
    <property type="entry name" value="MFS"/>
    <property type="match status" value="1"/>
</dbReference>
<dbReference type="InterPro" id="IPR050360">
    <property type="entry name" value="MFS_Sugar_Transporters"/>
</dbReference>
<keyword evidence="4 7" id="KW-0812">Transmembrane</keyword>
<dbReference type="Pfam" id="PF18271">
    <property type="entry name" value="GH131_N"/>
    <property type="match status" value="1"/>
</dbReference>
<dbReference type="FunFam" id="1.20.1250.20:FF:000090">
    <property type="entry name" value="MFS sugar transporter, putative"/>
    <property type="match status" value="1"/>
</dbReference>
<name>A0A0L1J7R5_ASPN3</name>
<evidence type="ECO:0000256" key="1">
    <source>
        <dbReference type="ARBA" id="ARBA00004141"/>
    </source>
</evidence>
<dbReference type="GO" id="GO:0016020">
    <property type="term" value="C:membrane"/>
    <property type="evidence" value="ECO:0007669"/>
    <property type="project" value="UniProtKB-SubCell"/>
</dbReference>